<dbReference type="GeneID" id="29067977"/>
<dbReference type="EMBL" id="KX557281">
    <property type="protein sequence ID" value="AOE44595.1"/>
    <property type="molecule type" value="Genomic_DNA"/>
</dbReference>
<dbReference type="KEGG" id="vg:29067977"/>
<name>A0A1B3B0Q5_9CAUD</name>
<dbReference type="RefSeq" id="YP_009291052.1">
    <property type="nucleotide sequence ID" value="NC_031109.1"/>
</dbReference>
<accession>A0A1B3B0Q5</accession>
<protein>
    <submittedName>
        <fullName evidence="1">Uncharacterized protein</fullName>
    </submittedName>
</protein>
<evidence type="ECO:0000313" key="1">
    <source>
        <dbReference type="EMBL" id="AOE44595.1"/>
    </source>
</evidence>
<proteinExistence type="predicted"/>
<dbReference type="Proteomes" id="UP000203357">
    <property type="component" value="Segment"/>
</dbReference>
<sequence>MNRLKRTEIVDGEIVWDEIIDINDTYGHWLYEYKHNSNFVVKEISPDEFMYYKKFGGRGCAMIITRLGRHNKISENGQLVTGPTNCPETANDLYKRCYGEHANNGWLTTGSI</sequence>
<organism evidence="1 2">
    <name type="scientific">Gordonia phage Jumbo</name>
    <dbReference type="NCBI Taxonomy" id="1887650"/>
    <lineage>
        <taxon>Viruses</taxon>
        <taxon>Duplodnaviria</taxon>
        <taxon>Heunggongvirae</taxon>
        <taxon>Uroviricota</taxon>
        <taxon>Caudoviricetes</taxon>
        <taxon>Gorjumvirus</taxon>
        <taxon>Gorjumvirus jumbo</taxon>
    </lineage>
</organism>
<gene>
    <name evidence="1" type="primary">87</name>
    <name evidence="1" type="ORF">SEA_JUMBO_87</name>
</gene>
<reference evidence="2" key="1">
    <citation type="submission" date="2016-07" db="EMBL/GenBank/DDBJ databases">
        <authorList>
            <person name="Florea S."/>
            <person name="Webb J.S."/>
            <person name="Jaromczyk J."/>
            <person name="Schardl C.L."/>
        </authorList>
    </citation>
    <scope>NUCLEOTIDE SEQUENCE [LARGE SCALE GENOMIC DNA]</scope>
</reference>
<evidence type="ECO:0000313" key="2">
    <source>
        <dbReference type="Proteomes" id="UP000203357"/>
    </source>
</evidence>
<keyword evidence="2" id="KW-1185">Reference proteome</keyword>